<reference evidence="10" key="4">
    <citation type="submission" date="2019-03" db="UniProtKB">
        <authorList>
            <consortium name="EnsemblPlants"/>
        </authorList>
    </citation>
    <scope>IDENTIFICATION</scope>
</reference>
<proteinExistence type="inferred from homology"/>
<dbReference type="GO" id="GO:0006508">
    <property type="term" value="P:proteolysis"/>
    <property type="evidence" value="ECO:0007669"/>
    <property type="project" value="UniProtKB-KW"/>
</dbReference>
<reference evidence="10" key="5">
    <citation type="journal article" date="2021" name="G3 (Bethesda)">
        <title>Aegilops tauschii genome assembly Aet v5.0 features greater sequence contiguity and improved annotation.</title>
        <authorList>
            <person name="Wang L."/>
            <person name="Zhu T."/>
            <person name="Rodriguez J.C."/>
            <person name="Deal K.R."/>
            <person name="Dubcovsky J."/>
            <person name="McGuire P.E."/>
            <person name="Lux T."/>
            <person name="Spannagl M."/>
            <person name="Mayer K.F.X."/>
            <person name="Baldrich P."/>
            <person name="Meyers B.C."/>
            <person name="Huo N."/>
            <person name="Gu Y.Q."/>
            <person name="Zhou H."/>
            <person name="Devos K.M."/>
            <person name="Bennetzen J.L."/>
            <person name="Unver T."/>
            <person name="Budak H."/>
            <person name="Gulick P.J."/>
            <person name="Galiba G."/>
            <person name="Kalapos B."/>
            <person name="Nelson D.R."/>
            <person name="Li P."/>
            <person name="You F.M."/>
            <person name="Luo M.C."/>
            <person name="Dvorak J."/>
        </authorList>
    </citation>
    <scope>NUCLEOTIDE SEQUENCE [LARGE SCALE GENOMIC DNA]</scope>
    <source>
        <strain evidence="10">cv. AL8/78</strain>
    </source>
</reference>
<evidence type="ECO:0000259" key="9">
    <source>
        <dbReference type="PROSITE" id="PS50011"/>
    </source>
</evidence>
<dbReference type="GO" id="GO:0005524">
    <property type="term" value="F:ATP binding"/>
    <property type="evidence" value="ECO:0007669"/>
    <property type="project" value="InterPro"/>
</dbReference>
<dbReference type="PANTHER" id="PTHR45647:SF50">
    <property type="entry name" value="U-BOX DOMAIN-CONTAINING PROTEIN 57"/>
    <property type="match status" value="1"/>
</dbReference>
<reference evidence="11" key="2">
    <citation type="journal article" date="2017" name="Nat. Plants">
        <title>The Aegilops tauschii genome reveals multiple impacts of transposons.</title>
        <authorList>
            <person name="Zhao G."/>
            <person name="Zou C."/>
            <person name="Li K."/>
            <person name="Wang K."/>
            <person name="Li T."/>
            <person name="Gao L."/>
            <person name="Zhang X."/>
            <person name="Wang H."/>
            <person name="Yang Z."/>
            <person name="Liu X."/>
            <person name="Jiang W."/>
            <person name="Mao L."/>
            <person name="Kong X."/>
            <person name="Jiao Y."/>
            <person name="Jia J."/>
        </authorList>
    </citation>
    <scope>NUCLEOTIDE SEQUENCE [LARGE SCALE GENOMIC DNA]</scope>
    <source>
        <strain evidence="11">cv. AL8/78</strain>
    </source>
</reference>
<evidence type="ECO:0000256" key="3">
    <source>
        <dbReference type="ARBA" id="ARBA00012483"/>
    </source>
</evidence>
<comment type="similarity">
    <text evidence="2">Belongs to the peptidase C19 family.</text>
</comment>
<dbReference type="EnsemblPlants" id="AET2Gv20873800.10">
    <property type="protein sequence ID" value="AET2Gv20873800.10"/>
    <property type="gene ID" value="AET2Gv20873800"/>
</dbReference>
<dbReference type="InterPro" id="IPR000719">
    <property type="entry name" value="Prot_kinase_dom"/>
</dbReference>
<dbReference type="GO" id="GO:0101005">
    <property type="term" value="F:deubiquitinase activity"/>
    <property type="evidence" value="ECO:0007669"/>
    <property type="project" value="UniProtKB-ARBA"/>
</dbReference>
<dbReference type="InterPro" id="IPR051348">
    <property type="entry name" value="U-box_ubiquitin_ligases"/>
</dbReference>
<dbReference type="FunFam" id="3.10.20.90:FF:000050">
    <property type="entry name" value="Ubiquitin carboxyl-terminal hydrolase 13"/>
    <property type="match status" value="1"/>
</dbReference>
<name>A0A453CKL8_AEGTS</name>
<keyword evidence="8" id="KW-0175">Coiled coil</keyword>
<keyword evidence="4" id="KW-0645">Protease</keyword>
<dbReference type="Proteomes" id="UP000015105">
    <property type="component" value="Chromosome 2D"/>
</dbReference>
<evidence type="ECO:0000256" key="4">
    <source>
        <dbReference type="ARBA" id="ARBA00022670"/>
    </source>
</evidence>
<comment type="catalytic activity">
    <reaction evidence="1">
        <text>S-ubiquitinyl-[E2 ubiquitin-conjugating enzyme]-L-cysteine + [acceptor protein]-L-lysine = [E2 ubiquitin-conjugating enzyme]-L-cysteine + N(6)-ubiquitinyl-[acceptor protein]-L-lysine.</text>
        <dbReference type="EC" id="2.3.2.27"/>
    </reaction>
</comment>
<dbReference type="InterPro" id="IPR008266">
    <property type="entry name" value="Tyr_kinase_AS"/>
</dbReference>
<dbReference type="EC" id="2.3.2.27" evidence="3"/>
<evidence type="ECO:0000256" key="5">
    <source>
        <dbReference type="ARBA" id="ARBA00022786"/>
    </source>
</evidence>
<protein>
    <recommendedName>
        <fullName evidence="3">RING-type E3 ubiquitin transferase</fullName>
        <ecNumber evidence="3">2.3.2.27</ecNumber>
    </recommendedName>
</protein>
<evidence type="ECO:0000256" key="6">
    <source>
        <dbReference type="ARBA" id="ARBA00022801"/>
    </source>
</evidence>
<feature type="domain" description="Protein kinase" evidence="9">
    <location>
        <begin position="365"/>
        <end position="596"/>
    </location>
</feature>
<dbReference type="InterPro" id="IPR011009">
    <property type="entry name" value="Kinase-like_dom_sf"/>
</dbReference>
<evidence type="ECO:0000256" key="7">
    <source>
        <dbReference type="ARBA" id="ARBA00022807"/>
    </source>
</evidence>
<evidence type="ECO:0000256" key="8">
    <source>
        <dbReference type="SAM" id="Coils"/>
    </source>
</evidence>
<dbReference type="PROSITE" id="PS50011">
    <property type="entry name" value="PROTEIN_KINASE_DOM"/>
    <property type="match status" value="1"/>
</dbReference>
<dbReference type="Gene3D" id="3.30.200.20">
    <property type="entry name" value="Phosphorylase Kinase, domain 1"/>
    <property type="match status" value="1"/>
</dbReference>
<dbReference type="GO" id="GO:0004672">
    <property type="term" value="F:protein kinase activity"/>
    <property type="evidence" value="ECO:0007669"/>
    <property type="project" value="InterPro"/>
</dbReference>
<dbReference type="STRING" id="200361.A0A453CKL8"/>
<evidence type="ECO:0000256" key="2">
    <source>
        <dbReference type="ARBA" id="ARBA00009085"/>
    </source>
</evidence>
<dbReference type="GO" id="GO:0061630">
    <property type="term" value="F:ubiquitin protein ligase activity"/>
    <property type="evidence" value="ECO:0007669"/>
    <property type="project" value="UniProtKB-EC"/>
</dbReference>
<keyword evidence="11" id="KW-1185">Reference proteome</keyword>
<evidence type="ECO:0000313" key="11">
    <source>
        <dbReference type="Proteomes" id="UP000015105"/>
    </source>
</evidence>
<sequence length="596" mass="66990">RKKNAGSTQKEAANLHGDCIRRRCCLAQLRGGAVSGERSPASPSRRSAAAMQPRNISIKVAREEDMSSQIGNDGFYFDLVDFDRVKAFQIADNMTMSRLKMEIAVEFSIPVQCQRLWLFCKRQNGTWRPVKPFSTEENNLSMTSLGRLLSRTFLFLNPDGVKLFLEVLNDSSPKNLSNNDGLVFLKLYDPEQTQIRYIGMVFVKASSRPSDILPKLRSLAGFCADEEMELYEEIKFEPSAMCDAIDANITFSESQIGQGDIICYQKSSKSLSHHAYPSVQIFFNRIHDLKAVVPGEQMKILALEEEVARLKRQSDLQTEKANIECQRFKCERDNAVRQLNELQDQNPQIFLEFPITNLLQATQNFSDLCKVGDTEYGCVYKGIIHDTTVAIKLSRSDTLFQQEVSILRQGRHPNIVNCIGKCSEVSALVYEWLPKGNLQDHIVCAHGSPPLSWQIRTQIIGEICSALLFLHSREPHALVHGDLRPCNILVDANFRSKICNFGMLTLFLQPGDHQPALTARLPYLEPELLTTGELTPLSDVYSLGVIILCLLTGLPPLIIAKKVSEALVNNSLHTLIDKSAGNWPYVQSQAVSRHWS</sequence>
<dbReference type="Pfam" id="PF00069">
    <property type="entry name" value="Pkinase"/>
    <property type="match status" value="1"/>
</dbReference>
<reference evidence="11" key="1">
    <citation type="journal article" date="2014" name="Science">
        <title>Ancient hybridizations among the ancestral genomes of bread wheat.</title>
        <authorList>
            <consortium name="International Wheat Genome Sequencing Consortium,"/>
            <person name="Marcussen T."/>
            <person name="Sandve S.R."/>
            <person name="Heier L."/>
            <person name="Spannagl M."/>
            <person name="Pfeifer M."/>
            <person name="Jakobsen K.S."/>
            <person name="Wulff B.B."/>
            <person name="Steuernagel B."/>
            <person name="Mayer K.F."/>
            <person name="Olsen O.A."/>
        </authorList>
    </citation>
    <scope>NUCLEOTIDE SEQUENCE [LARGE SCALE GENOMIC DNA]</scope>
    <source>
        <strain evidence="11">cv. AL8/78</strain>
    </source>
</reference>
<evidence type="ECO:0000313" key="10">
    <source>
        <dbReference type="EnsemblPlants" id="AET2Gv20873800.10"/>
    </source>
</evidence>
<dbReference type="AlphaFoldDB" id="A0A453CKL8"/>
<keyword evidence="7" id="KW-0788">Thiol protease</keyword>
<reference evidence="10" key="3">
    <citation type="journal article" date="2017" name="Nature">
        <title>Genome sequence of the progenitor of the wheat D genome Aegilops tauschii.</title>
        <authorList>
            <person name="Luo M.C."/>
            <person name="Gu Y.Q."/>
            <person name="Puiu D."/>
            <person name="Wang H."/>
            <person name="Twardziok S.O."/>
            <person name="Deal K.R."/>
            <person name="Huo N."/>
            <person name="Zhu T."/>
            <person name="Wang L."/>
            <person name="Wang Y."/>
            <person name="McGuire P.E."/>
            <person name="Liu S."/>
            <person name="Long H."/>
            <person name="Ramasamy R.K."/>
            <person name="Rodriguez J.C."/>
            <person name="Van S.L."/>
            <person name="Yuan L."/>
            <person name="Wang Z."/>
            <person name="Xia Z."/>
            <person name="Xiao L."/>
            <person name="Anderson O.D."/>
            <person name="Ouyang S."/>
            <person name="Liang Y."/>
            <person name="Zimin A.V."/>
            <person name="Pertea G."/>
            <person name="Qi P."/>
            <person name="Bennetzen J.L."/>
            <person name="Dai X."/>
            <person name="Dawson M.W."/>
            <person name="Muller H.G."/>
            <person name="Kugler K."/>
            <person name="Rivarola-Duarte L."/>
            <person name="Spannagl M."/>
            <person name="Mayer K.F.X."/>
            <person name="Lu F.H."/>
            <person name="Bevan M.W."/>
            <person name="Leroy P."/>
            <person name="Li P."/>
            <person name="You F.M."/>
            <person name="Sun Q."/>
            <person name="Liu Z."/>
            <person name="Lyons E."/>
            <person name="Wicker T."/>
            <person name="Salzberg S.L."/>
            <person name="Devos K.M."/>
            <person name="Dvorak J."/>
        </authorList>
    </citation>
    <scope>NUCLEOTIDE SEQUENCE [LARGE SCALE GENOMIC DNA]</scope>
    <source>
        <strain evidence="10">cv. AL8/78</strain>
    </source>
</reference>
<keyword evidence="5" id="KW-0833">Ubl conjugation pathway</keyword>
<dbReference type="Gramene" id="AET2Gv20873800.10">
    <property type="protein sequence ID" value="AET2Gv20873800.10"/>
    <property type="gene ID" value="AET2Gv20873800"/>
</dbReference>
<dbReference type="GO" id="GO:0008234">
    <property type="term" value="F:cysteine-type peptidase activity"/>
    <property type="evidence" value="ECO:0007669"/>
    <property type="project" value="UniProtKB-KW"/>
</dbReference>
<evidence type="ECO:0000256" key="1">
    <source>
        <dbReference type="ARBA" id="ARBA00000900"/>
    </source>
</evidence>
<feature type="coiled-coil region" evidence="8">
    <location>
        <begin position="293"/>
        <end position="345"/>
    </location>
</feature>
<organism evidence="10 11">
    <name type="scientific">Aegilops tauschii subsp. strangulata</name>
    <name type="common">Goatgrass</name>
    <dbReference type="NCBI Taxonomy" id="200361"/>
    <lineage>
        <taxon>Eukaryota</taxon>
        <taxon>Viridiplantae</taxon>
        <taxon>Streptophyta</taxon>
        <taxon>Embryophyta</taxon>
        <taxon>Tracheophyta</taxon>
        <taxon>Spermatophyta</taxon>
        <taxon>Magnoliopsida</taxon>
        <taxon>Liliopsida</taxon>
        <taxon>Poales</taxon>
        <taxon>Poaceae</taxon>
        <taxon>BOP clade</taxon>
        <taxon>Pooideae</taxon>
        <taxon>Triticodae</taxon>
        <taxon>Triticeae</taxon>
        <taxon>Triticinae</taxon>
        <taxon>Aegilops</taxon>
    </lineage>
</organism>
<dbReference type="InterPro" id="IPR024729">
    <property type="entry name" value="USP7_ICP0-binding_dom"/>
</dbReference>
<dbReference type="GO" id="GO:0005634">
    <property type="term" value="C:nucleus"/>
    <property type="evidence" value="ECO:0007669"/>
    <property type="project" value="UniProtKB-ARBA"/>
</dbReference>
<dbReference type="PANTHER" id="PTHR45647">
    <property type="entry name" value="OS02G0152300 PROTEIN"/>
    <property type="match status" value="1"/>
</dbReference>
<accession>A0A453CKL8</accession>
<dbReference type="SUPFAM" id="SSF56112">
    <property type="entry name" value="Protein kinase-like (PK-like)"/>
    <property type="match status" value="1"/>
</dbReference>
<dbReference type="Pfam" id="PF12436">
    <property type="entry name" value="USP7_ICP0_bdg"/>
    <property type="match status" value="1"/>
</dbReference>
<dbReference type="PROSITE" id="PS00109">
    <property type="entry name" value="PROTEIN_KINASE_TYR"/>
    <property type="match status" value="1"/>
</dbReference>
<dbReference type="Gene3D" id="3.10.20.90">
    <property type="entry name" value="Phosphatidylinositol 3-kinase Catalytic Subunit, Chain A, domain 1"/>
    <property type="match status" value="1"/>
</dbReference>
<keyword evidence="6" id="KW-0378">Hydrolase</keyword>
<dbReference type="Gene3D" id="1.10.510.10">
    <property type="entry name" value="Transferase(Phosphotransferase) domain 1"/>
    <property type="match status" value="1"/>
</dbReference>